<evidence type="ECO:0000313" key="6">
    <source>
        <dbReference type="EMBL" id="MDT8759032.1"/>
    </source>
</evidence>
<dbReference type="InterPro" id="IPR011057">
    <property type="entry name" value="Mss4-like_sf"/>
</dbReference>
<evidence type="ECO:0000256" key="3">
    <source>
        <dbReference type="ARBA" id="ARBA00022833"/>
    </source>
</evidence>
<evidence type="ECO:0000256" key="1">
    <source>
        <dbReference type="ARBA" id="ARBA00005495"/>
    </source>
</evidence>
<reference evidence="6" key="1">
    <citation type="submission" date="2022-04" db="EMBL/GenBank/DDBJ databases">
        <title>Tomato heritable bacteria conferring resistance against bacterial wilt.</title>
        <authorList>
            <person name="Yin J."/>
        </authorList>
    </citation>
    <scope>NUCLEOTIDE SEQUENCE</scope>
    <source>
        <strain evidence="6">Cra20</strain>
    </source>
</reference>
<dbReference type="PANTHER" id="PTHR33337">
    <property type="entry name" value="GFA DOMAIN-CONTAINING PROTEIN"/>
    <property type="match status" value="1"/>
</dbReference>
<comment type="similarity">
    <text evidence="1">Belongs to the Gfa family.</text>
</comment>
<dbReference type="PROSITE" id="PS51891">
    <property type="entry name" value="CENP_V_GFA"/>
    <property type="match status" value="1"/>
</dbReference>
<keyword evidence="4" id="KW-0456">Lyase</keyword>
<gene>
    <name evidence="6" type="ORF">MZO42_10015</name>
</gene>
<dbReference type="Gene3D" id="3.90.1590.10">
    <property type="entry name" value="glutathione-dependent formaldehyde- activating enzyme (gfa)"/>
    <property type="match status" value="1"/>
</dbReference>
<comment type="caution">
    <text evidence="6">The sequence shown here is derived from an EMBL/GenBank/DDBJ whole genome shotgun (WGS) entry which is preliminary data.</text>
</comment>
<evidence type="ECO:0000256" key="2">
    <source>
        <dbReference type="ARBA" id="ARBA00022723"/>
    </source>
</evidence>
<keyword evidence="3" id="KW-0862">Zinc</keyword>
<dbReference type="Pfam" id="PF04828">
    <property type="entry name" value="GFA"/>
    <property type="match status" value="1"/>
</dbReference>
<dbReference type="InterPro" id="IPR006913">
    <property type="entry name" value="CENP-V/GFA"/>
</dbReference>
<name>A0ABU3N5K5_9SPHN</name>
<dbReference type="SUPFAM" id="SSF51316">
    <property type="entry name" value="Mss4-like"/>
    <property type="match status" value="1"/>
</dbReference>
<dbReference type="PANTHER" id="PTHR33337:SF40">
    <property type="entry name" value="CENP-V_GFA DOMAIN-CONTAINING PROTEIN-RELATED"/>
    <property type="match status" value="1"/>
</dbReference>
<sequence>MAEQVHEGGCHCGAIRYRVTGAPAATTHCHCGDCRRITGGPTLAWVIFPEDKVAIITGETAVYESSAGVEWGFCARCGSTLTYRRASRPGLFDVTTATLDDPEAFPPEKEIWTGERLSWIRSNPDVPHFPRTATG</sequence>
<keyword evidence="2" id="KW-0479">Metal-binding</keyword>
<accession>A0ABU3N5K5</accession>
<protein>
    <submittedName>
        <fullName evidence="6">GFA family protein</fullName>
    </submittedName>
</protein>
<feature type="domain" description="CENP-V/GFA" evidence="5">
    <location>
        <begin position="6"/>
        <end position="113"/>
    </location>
</feature>
<evidence type="ECO:0000256" key="4">
    <source>
        <dbReference type="ARBA" id="ARBA00023239"/>
    </source>
</evidence>
<evidence type="ECO:0000259" key="5">
    <source>
        <dbReference type="PROSITE" id="PS51891"/>
    </source>
</evidence>
<organism evidence="6">
    <name type="scientific">Sphingomonas psychrotolerans</name>
    <dbReference type="NCBI Taxonomy" id="1327635"/>
    <lineage>
        <taxon>Bacteria</taxon>
        <taxon>Pseudomonadati</taxon>
        <taxon>Pseudomonadota</taxon>
        <taxon>Alphaproteobacteria</taxon>
        <taxon>Sphingomonadales</taxon>
        <taxon>Sphingomonadaceae</taxon>
        <taxon>Sphingomonas</taxon>
    </lineage>
</organism>
<dbReference type="EMBL" id="JALMLT010000002">
    <property type="protein sequence ID" value="MDT8759032.1"/>
    <property type="molecule type" value="Genomic_DNA"/>
</dbReference>
<proteinExistence type="inferred from homology"/>